<dbReference type="PROSITE" id="PS51123">
    <property type="entry name" value="OMPA_2"/>
    <property type="match status" value="1"/>
</dbReference>
<accession>A0A420EIP8</accession>
<dbReference type="PANTHER" id="PTHR30329">
    <property type="entry name" value="STATOR ELEMENT OF FLAGELLAR MOTOR COMPLEX"/>
    <property type="match status" value="1"/>
</dbReference>
<dbReference type="GO" id="GO:0009279">
    <property type="term" value="C:cell outer membrane"/>
    <property type="evidence" value="ECO:0007669"/>
    <property type="project" value="UniProtKB-SubCell"/>
</dbReference>
<dbReference type="Gene3D" id="3.30.1330.60">
    <property type="entry name" value="OmpA-like domain"/>
    <property type="match status" value="1"/>
</dbReference>
<proteinExistence type="predicted"/>
<dbReference type="SUPFAM" id="SSF103088">
    <property type="entry name" value="OmpA-like"/>
    <property type="match status" value="1"/>
</dbReference>
<evidence type="ECO:0000313" key="7">
    <source>
        <dbReference type="EMBL" id="RKF20534.1"/>
    </source>
</evidence>
<protein>
    <submittedName>
        <fullName evidence="7">OmpA family protein</fullName>
    </submittedName>
</protein>
<evidence type="ECO:0000256" key="5">
    <source>
        <dbReference type="SAM" id="MobiDB-lite"/>
    </source>
</evidence>
<gene>
    <name evidence="7" type="ORF">D6851_10320</name>
</gene>
<name>A0A420EIP8_9SPHN</name>
<dbReference type="InterPro" id="IPR006665">
    <property type="entry name" value="OmpA-like"/>
</dbReference>
<sequence>MTRTAWLLPSVAIMLAITGCKKEEDNSSAPEAEPSTKPAAVPEEADETPTTSIIRPDITPEPMIDIPPPSLETTIGFPAGGNDLDDNALAELNRVLKSDQLARGWPVILWGHTDSTGRDEANLRVSEKRAQVVADYLIDHGVDEKRISVIPMGEQRQAEPNAKLDGTPDEAGRAANRRVELKVEAPDQDEGDTGSEAKVPDKNAEENTDSDSGA</sequence>
<keyword evidence="8" id="KW-1185">Reference proteome</keyword>
<evidence type="ECO:0000256" key="4">
    <source>
        <dbReference type="PROSITE-ProRule" id="PRU00473"/>
    </source>
</evidence>
<dbReference type="EMBL" id="RAPF01000005">
    <property type="protein sequence ID" value="RKF20534.1"/>
    <property type="molecule type" value="Genomic_DNA"/>
</dbReference>
<dbReference type="OrthoDB" id="9814546at2"/>
<comment type="caution">
    <text evidence="7">The sequence shown here is derived from an EMBL/GenBank/DDBJ whole genome shotgun (WGS) entry which is preliminary data.</text>
</comment>
<feature type="region of interest" description="Disordered" evidence="5">
    <location>
        <begin position="152"/>
        <end position="214"/>
    </location>
</feature>
<evidence type="ECO:0000259" key="6">
    <source>
        <dbReference type="PROSITE" id="PS51123"/>
    </source>
</evidence>
<keyword evidence="2 4" id="KW-0472">Membrane</keyword>
<comment type="subcellular location">
    <subcellularLocation>
        <location evidence="1">Cell outer membrane</location>
    </subcellularLocation>
</comment>
<dbReference type="PROSITE" id="PS51257">
    <property type="entry name" value="PROKAR_LIPOPROTEIN"/>
    <property type="match status" value="1"/>
</dbReference>
<feature type="region of interest" description="Disordered" evidence="5">
    <location>
        <begin position="22"/>
        <end position="67"/>
    </location>
</feature>
<evidence type="ECO:0000256" key="3">
    <source>
        <dbReference type="ARBA" id="ARBA00023237"/>
    </source>
</evidence>
<dbReference type="Proteomes" id="UP000284395">
    <property type="component" value="Unassembled WGS sequence"/>
</dbReference>
<evidence type="ECO:0000313" key="8">
    <source>
        <dbReference type="Proteomes" id="UP000284395"/>
    </source>
</evidence>
<organism evidence="7 8">
    <name type="scientific">Altericroceibacterium spongiae</name>
    <dbReference type="NCBI Taxonomy" id="2320269"/>
    <lineage>
        <taxon>Bacteria</taxon>
        <taxon>Pseudomonadati</taxon>
        <taxon>Pseudomonadota</taxon>
        <taxon>Alphaproteobacteria</taxon>
        <taxon>Sphingomonadales</taxon>
        <taxon>Erythrobacteraceae</taxon>
        <taxon>Altericroceibacterium</taxon>
    </lineage>
</organism>
<dbReference type="InterPro" id="IPR036737">
    <property type="entry name" value="OmpA-like_sf"/>
</dbReference>
<keyword evidence="3" id="KW-0998">Cell outer membrane</keyword>
<feature type="domain" description="OmpA-like" evidence="6">
    <location>
        <begin position="64"/>
        <end position="187"/>
    </location>
</feature>
<dbReference type="AlphaFoldDB" id="A0A420EIP8"/>
<evidence type="ECO:0000256" key="1">
    <source>
        <dbReference type="ARBA" id="ARBA00004442"/>
    </source>
</evidence>
<dbReference type="RefSeq" id="WP_120324831.1">
    <property type="nucleotide sequence ID" value="NZ_RAPF01000005.1"/>
</dbReference>
<dbReference type="PRINTS" id="PR01021">
    <property type="entry name" value="OMPADOMAIN"/>
</dbReference>
<reference evidence="7 8" key="1">
    <citation type="submission" date="2018-09" db="EMBL/GenBank/DDBJ databases">
        <title>Altererythrobacter spongiae sp. nov., isolated from a marine sponge.</title>
        <authorList>
            <person name="Zhuang L."/>
            <person name="Luo L."/>
        </authorList>
    </citation>
    <scope>NUCLEOTIDE SEQUENCE [LARGE SCALE GENOMIC DNA]</scope>
    <source>
        <strain evidence="7 8">HN-Y73</strain>
    </source>
</reference>
<evidence type="ECO:0000256" key="2">
    <source>
        <dbReference type="ARBA" id="ARBA00023136"/>
    </source>
</evidence>
<dbReference type="CDD" id="cd07185">
    <property type="entry name" value="OmpA_C-like"/>
    <property type="match status" value="1"/>
</dbReference>
<dbReference type="PANTHER" id="PTHR30329:SF21">
    <property type="entry name" value="LIPOPROTEIN YIAD-RELATED"/>
    <property type="match status" value="1"/>
</dbReference>
<dbReference type="Pfam" id="PF00691">
    <property type="entry name" value="OmpA"/>
    <property type="match status" value="1"/>
</dbReference>
<dbReference type="InterPro" id="IPR050330">
    <property type="entry name" value="Bact_OuterMem_StrucFunc"/>
</dbReference>
<dbReference type="InterPro" id="IPR006664">
    <property type="entry name" value="OMP_bac"/>
</dbReference>